<gene>
    <name evidence="1" type="ORF">EOD42_14430</name>
</gene>
<dbReference type="AlphaFoldDB" id="A0A437MF65"/>
<dbReference type="EMBL" id="SACL01000004">
    <property type="protein sequence ID" value="RVT96304.1"/>
    <property type="molecule type" value="Genomic_DNA"/>
</dbReference>
<dbReference type="RefSeq" id="WP_127788237.1">
    <property type="nucleotide sequence ID" value="NZ_SACL01000004.1"/>
</dbReference>
<name>A0A437MF65_9PROT</name>
<dbReference type="Proteomes" id="UP000282957">
    <property type="component" value="Unassembled WGS sequence"/>
</dbReference>
<comment type="caution">
    <text evidence="1">The sequence shown here is derived from an EMBL/GenBank/DDBJ whole genome shotgun (WGS) entry which is preliminary data.</text>
</comment>
<accession>A0A437MF65</accession>
<reference evidence="1 2" key="1">
    <citation type="submission" date="2019-01" db="EMBL/GenBank/DDBJ databases">
        <authorList>
            <person name="Chen W.-M."/>
        </authorList>
    </citation>
    <scope>NUCLEOTIDE SEQUENCE [LARGE SCALE GENOMIC DNA]</scope>
    <source>
        <strain evidence="1 2">CCP-6</strain>
    </source>
</reference>
<proteinExistence type="predicted"/>
<evidence type="ECO:0000313" key="1">
    <source>
        <dbReference type="EMBL" id="RVT96304.1"/>
    </source>
</evidence>
<evidence type="ECO:0000313" key="2">
    <source>
        <dbReference type="Proteomes" id="UP000282957"/>
    </source>
</evidence>
<organism evidence="1 2">
    <name type="scientific">Rhodovarius crocodyli</name>
    <dbReference type="NCBI Taxonomy" id="1979269"/>
    <lineage>
        <taxon>Bacteria</taxon>
        <taxon>Pseudomonadati</taxon>
        <taxon>Pseudomonadota</taxon>
        <taxon>Alphaproteobacteria</taxon>
        <taxon>Acetobacterales</taxon>
        <taxon>Roseomonadaceae</taxon>
        <taxon>Rhodovarius</taxon>
    </lineage>
</organism>
<sequence>MTPIADVMRRACEAVTGRHDLPDPLPPDLSRSMRTAVTLGETAALAGTAGEHFDAVLAAAREAFRLKAAEMSLTQAAQESL</sequence>
<keyword evidence="2" id="KW-1185">Reference proteome</keyword>
<protein>
    <submittedName>
        <fullName evidence="1">Uncharacterized protein</fullName>
    </submittedName>
</protein>